<reference evidence="4 5" key="1">
    <citation type="submission" date="2018-06" db="EMBL/GenBank/DDBJ databases">
        <authorList>
            <consortium name="Pathogen Informatics"/>
            <person name="Doyle S."/>
        </authorList>
    </citation>
    <scope>NUCLEOTIDE SEQUENCE [LARGE SCALE GENOMIC DNA]</scope>
    <source>
        <strain evidence="4 5">NCTC5050</strain>
    </source>
</reference>
<feature type="domain" description="Aldehyde dehydrogenase" evidence="3">
    <location>
        <begin position="4"/>
        <end position="57"/>
    </location>
</feature>
<accession>A0A378BJA0</accession>
<protein>
    <submittedName>
        <fullName evidence="4">Proline dehydrogenase/delta-1-pyrroline-5-carboxylate dehydrogenase</fullName>
    </submittedName>
</protein>
<dbReference type="InterPro" id="IPR016161">
    <property type="entry name" value="Ald_DH/histidinol_DH"/>
</dbReference>
<feature type="region of interest" description="Disordered" evidence="2">
    <location>
        <begin position="57"/>
        <end position="79"/>
    </location>
</feature>
<dbReference type="Gene3D" id="3.40.605.10">
    <property type="entry name" value="Aldehyde Dehydrogenase, Chain A, domain 1"/>
    <property type="match status" value="1"/>
</dbReference>
<evidence type="ECO:0000256" key="1">
    <source>
        <dbReference type="ARBA" id="ARBA00023002"/>
    </source>
</evidence>
<dbReference type="InterPro" id="IPR016162">
    <property type="entry name" value="Ald_DH_N"/>
</dbReference>
<proteinExistence type="predicted"/>
<dbReference type="GO" id="GO:0016491">
    <property type="term" value="F:oxidoreductase activity"/>
    <property type="evidence" value="ECO:0007669"/>
    <property type="project" value="UniProtKB-KW"/>
</dbReference>
<keyword evidence="5" id="KW-1185">Reference proteome</keyword>
<organism evidence="4 5">
    <name type="scientific">Klebsiella pneumoniae subsp. ozaenae</name>
    <dbReference type="NCBI Taxonomy" id="574"/>
    <lineage>
        <taxon>Bacteria</taxon>
        <taxon>Pseudomonadati</taxon>
        <taxon>Pseudomonadota</taxon>
        <taxon>Gammaproteobacteria</taxon>
        <taxon>Enterobacterales</taxon>
        <taxon>Enterobacteriaceae</taxon>
        <taxon>Klebsiella/Raoultella group</taxon>
        <taxon>Klebsiella</taxon>
        <taxon>Klebsiella pneumoniae complex</taxon>
    </lineage>
</organism>
<keyword evidence="1" id="KW-0560">Oxidoreductase</keyword>
<evidence type="ECO:0000256" key="2">
    <source>
        <dbReference type="SAM" id="MobiDB-lite"/>
    </source>
</evidence>
<dbReference type="Proteomes" id="UP000255382">
    <property type="component" value="Unassembled WGS sequence"/>
</dbReference>
<dbReference type="AlphaFoldDB" id="A0A378BJA0"/>
<gene>
    <name evidence="4" type="primary">putA_6</name>
    <name evidence="4" type="ORF">NCTC5050_05224</name>
</gene>
<name>A0A378BJA0_KLEPO</name>
<dbReference type="EMBL" id="UGLZ01000005">
    <property type="protein sequence ID" value="STV43429.1"/>
    <property type="molecule type" value="Genomic_DNA"/>
</dbReference>
<dbReference type="Pfam" id="PF00171">
    <property type="entry name" value="Aldedh"/>
    <property type="match status" value="1"/>
</dbReference>
<evidence type="ECO:0000259" key="3">
    <source>
        <dbReference type="Pfam" id="PF00171"/>
    </source>
</evidence>
<evidence type="ECO:0000313" key="5">
    <source>
        <dbReference type="Proteomes" id="UP000255382"/>
    </source>
</evidence>
<dbReference type="InterPro" id="IPR015590">
    <property type="entry name" value="Aldehyde_DH_dom"/>
</dbReference>
<evidence type="ECO:0000313" key="4">
    <source>
        <dbReference type="EMBL" id="STV43429.1"/>
    </source>
</evidence>
<sequence>MAEGEMQPVVNPAEPKDIVGYVREASDAEVQQALTSAINNAPIWFATPPQERAAILGARRGADGKPNADPDGDPGARGG</sequence>
<dbReference type="SUPFAM" id="SSF53720">
    <property type="entry name" value="ALDH-like"/>
    <property type="match status" value="1"/>
</dbReference>